<dbReference type="EMBL" id="AQPH01000004">
    <property type="protein sequence ID" value="EPY03188.1"/>
    <property type="molecule type" value="Genomic_DNA"/>
</dbReference>
<dbReference type="Pfam" id="PF12915">
    <property type="entry name" value="DUF3833"/>
    <property type="match status" value="1"/>
</dbReference>
<evidence type="ECO:0000313" key="2">
    <source>
        <dbReference type="Proteomes" id="UP000015350"/>
    </source>
</evidence>
<dbReference type="Proteomes" id="UP000015350">
    <property type="component" value="Unassembled WGS sequence"/>
</dbReference>
<proteinExistence type="predicted"/>
<accession>S9SGH1</accession>
<organism evidence="1 2">
    <name type="scientific">Magnetospirillum fulvum MGU-K5</name>
    <dbReference type="NCBI Taxonomy" id="1316936"/>
    <lineage>
        <taxon>Bacteria</taxon>
        <taxon>Pseudomonadati</taxon>
        <taxon>Pseudomonadota</taxon>
        <taxon>Alphaproteobacteria</taxon>
        <taxon>Rhodospirillales</taxon>
        <taxon>Rhodospirillaceae</taxon>
        <taxon>Magnetospirillum</taxon>
    </lineage>
</organism>
<sequence length="178" mass="20305">MTTLLTLVAIVVALIFLRSFIRMRPSDFAESATPLRLEEYFTGRARAWGMFEDRFGRIRRQFTAETIGRWDGQTLELEQDFTYSDGETLRREWAITRREDGSYNATANDVIGSANGQSSGNALSLRYIVKLSYFGIPLRVNVEDWMFLQPGGVLLNRARVSKWGVTLGRVTLVYATDF</sequence>
<name>S9SGH1_MAGFU</name>
<evidence type="ECO:0000313" key="1">
    <source>
        <dbReference type="EMBL" id="EPY03188.1"/>
    </source>
</evidence>
<gene>
    <name evidence="1" type="ORF">K678_02048</name>
</gene>
<dbReference type="eggNOG" id="ENOG5031DNS">
    <property type="taxonomic scope" value="Bacteria"/>
</dbReference>
<dbReference type="InterPro" id="IPR024409">
    <property type="entry name" value="DUF3833"/>
</dbReference>
<dbReference type="AlphaFoldDB" id="S9SGH1"/>
<protein>
    <submittedName>
        <fullName evidence="1">Lipoprotein</fullName>
    </submittedName>
</protein>
<keyword evidence="1" id="KW-0449">Lipoprotein</keyword>
<comment type="caution">
    <text evidence="1">The sequence shown here is derived from an EMBL/GenBank/DDBJ whole genome shotgun (WGS) entry which is preliminary data.</text>
</comment>
<dbReference type="STRING" id="1316936.K678_02048"/>
<dbReference type="OrthoDB" id="5296954at2"/>
<dbReference type="RefSeq" id="WP_021130794.1">
    <property type="nucleotide sequence ID" value="NZ_AQPH01000004.1"/>
</dbReference>
<reference evidence="1 2" key="1">
    <citation type="submission" date="2013-04" db="EMBL/GenBank/DDBJ databases">
        <authorList>
            <person name="Kuznetsov B."/>
            <person name="Ivanovsky R."/>
        </authorList>
    </citation>
    <scope>NUCLEOTIDE SEQUENCE [LARGE SCALE GENOMIC DNA]</scope>
    <source>
        <strain evidence="1 2">MGU-K5</strain>
    </source>
</reference>